<dbReference type="AlphaFoldDB" id="A0A450T7J7"/>
<reference evidence="1" key="1">
    <citation type="submission" date="2019-02" db="EMBL/GenBank/DDBJ databases">
        <authorList>
            <person name="Gruber-Vodicka R. H."/>
            <person name="Seah K. B. B."/>
        </authorList>
    </citation>
    <scope>NUCLEOTIDE SEQUENCE</scope>
    <source>
        <strain evidence="1">BECK_BZ106</strain>
    </source>
</reference>
<proteinExistence type="predicted"/>
<protein>
    <submittedName>
        <fullName evidence="1">Uncharacterized protein</fullName>
    </submittedName>
</protein>
<dbReference type="EMBL" id="CAADFD010000074">
    <property type="protein sequence ID" value="VFJ62512.1"/>
    <property type="molecule type" value="Genomic_DNA"/>
</dbReference>
<accession>A0A450T7J7</accession>
<organism evidence="1">
    <name type="scientific">Candidatus Kentrum sp. FW</name>
    <dbReference type="NCBI Taxonomy" id="2126338"/>
    <lineage>
        <taxon>Bacteria</taxon>
        <taxon>Pseudomonadati</taxon>
        <taxon>Pseudomonadota</taxon>
        <taxon>Gammaproteobacteria</taxon>
        <taxon>Candidatus Kentrum</taxon>
    </lineage>
</organism>
<evidence type="ECO:0000313" key="1">
    <source>
        <dbReference type="EMBL" id="VFJ62512.1"/>
    </source>
</evidence>
<name>A0A450T7J7_9GAMM</name>
<gene>
    <name evidence="1" type="ORF">BECKFW1821B_GA0114236_107418</name>
</gene>
<sequence length="82" mass="9190">MDGRQGAYLFCQLSEEPCGESQPTVSYFLPYPACLKTKRVSNMTLPEQNMQTLPDKVPILHPNRIAELGNFVDSLRLSDDSS</sequence>